<organism evidence="1 2">
    <name type="scientific">Deinococcus radiopugnans ATCC 19172</name>
    <dbReference type="NCBI Taxonomy" id="585398"/>
    <lineage>
        <taxon>Bacteria</taxon>
        <taxon>Thermotogati</taxon>
        <taxon>Deinococcota</taxon>
        <taxon>Deinococci</taxon>
        <taxon>Deinococcales</taxon>
        <taxon>Deinococcaceae</taxon>
        <taxon>Deinococcus</taxon>
    </lineage>
</organism>
<dbReference type="Proteomes" id="UP000629870">
    <property type="component" value="Unassembled WGS sequence"/>
</dbReference>
<dbReference type="EMBL" id="JACHEW010000019">
    <property type="protein sequence ID" value="MBB6017861.1"/>
    <property type="molecule type" value="Genomic_DNA"/>
</dbReference>
<reference evidence="1 2" key="1">
    <citation type="submission" date="2020-08" db="EMBL/GenBank/DDBJ databases">
        <title>Genomic Encyclopedia of Type Strains, Phase IV (KMG-IV): sequencing the most valuable type-strain genomes for metagenomic binning, comparative biology and taxonomic classification.</title>
        <authorList>
            <person name="Goeker M."/>
        </authorList>
    </citation>
    <scope>NUCLEOTIDE SEQUENCE [LARGE SCALE GENOMIC DNA]</scope>
    <source>
        <strain evidence="1 2">DSM 12027</strain>
    </source>
</reference>
<evidence type="ECO:0000313" key="2">
    <source>
        <dbReference type="Proteomes" id="UP000629870"/>
    </source>
</evidence>
<accession>A0ABR6NY80</accession>
<evidence type="ECO:0008006" key="3">
    <source>
        <dbReference type="Google" id="ProtNLM"/>
    </source>
</evidence>
<comment type="caution">
    <text evidence="1">The sequence shown here is derived from an EMBL/GenBank/DDBJ whole genome shotgun (WGS) entry which is preliminary data.</text>
</comment>
<name>A0ABR6NY80_9DEIO</name>
<evidence type="ECO:0000313" key="1">
    <source>
        <dbReference type="EMBL" id="MBB6017861.1"/>
    </source>
</evidence>
<gene>
    <name evidence="1" type="ORF">HNQ04_003132</name>
</gene>
<protein>
    <recommendedName>
        <fullName evidence="3">Transposase</fullName>
    </recommendedName>
</protein>
<sequence>MQPPFNREAALFEDLKPAKNGTCASGRFYFLNQLWLFSAVEKQTAQHLPPLYFYRMKFILTV</sequence>
<keyword evidence="2" id="KW-1185">Reference proteome</keyword>
<proteinExistence type="predicted"/>